<dbReference type="EMBL" id="CP090035">
    <property type="protein sequence ID" value="UPK97203.1"/>
    <property type="molecule type" value="Genomic_DNA"/>
</dbReference>
<keyword evidence="2" id="KW-1185">Reference proteome</keyword>
<evidence type="ECO:0000313" key="1">
    <source>
        <dbReference type="EMBL" id="UPK97203.1"/>
    </source>
</evidence>
<gene>
    <name evidence="1" type="ORF">LCI18_008138</name>
</gene>
<accession>A0ACD3ZAU3</accession>
<protein>
    <submittedName>
        <fullName evidence="1">Uncharacterized protein</fullName>
    </submittedName>
</protein>
<organism evidence="1 2">
    <name type="scientific">Fusarium solani subsp. cucurbitae</name>
    <name type="common">Neocosmosporum cucurbitae</name>
    <dbReference type="NCBI Taxonomy" id="2747967"/>
    <lineage>
        <taxon>Eukaryota</taxon>
        <taxon>Fungi</taxon>
        <taxon>Dikarya</taxon>
        <taxon>Ascomycota</taxon>
        <taxon>Pezizomycotina</taxon>
        <taxon>Sordariomycetes</taxon>
        <taxon>Hypocreomycetidae</taxon>
        <taxon>Hypocreales</taxon>
        <taxon>Nectriaceae</taxon>
        <taxon>Fusarium</taxon>
        <taxon>Fusarium solani species complex</taxon>
    </lineage>
</organism>
<proteinExistence type="predicted"/>
<dbReference type="Proteomes" id="UP000830768">
    <property type="component" value="Chromosome 6"/>
</dbReference>
<reference evidence="1" key="1">
    <citation type="submission" date="2021-11" db="EMBL/GenBank/DDBJ databases">
        <title>Fusarium solani-melongenae Genome sequencing and assembly.</title>
        <authorList>
            <person name="Xie S."/>
            <person name="Huang L."/>
            <person name="Zhang X."/>
        </authorList>
    </citation>
    <scope>NUCLEOTIDE SEQUENCE</scope>
    <source>
        <strain evidence="1">CRI 24-3</strain>
    </source>
</reference>
<evidence type="ECO:0000313" key="2">
    <source>
        <dbReference type="Proteomes" id="UP000830768"/>
    </source>
</evidence>
<sequence>MESDDIPHSEPSRAREFIEELGEDNGFFEEHYWNEFDEGRRAKFQRAIRSLQGKLEPAIKALAKSLYSSSARFIFELLQNAEDNNFRHAQSRPYVSFRLSEDQLVIECNEDGFTPANLKAICSIGKSSKSATEGYIGEKGIGFKSVFMAAWKVHIQSGPYSFYFQHRPSDSGIGMVTPIWQEPTEELPQHMTRMTLHLHTEGDHGSISAQRDNVRQQLRELSGNVLLFMRKLKVIRIVIDEDGTTTSTVFSKSETDGSRIRILKTVTQDDGNSDTSSTLYHITKRQVHNLSKNENRTYSEEEDRLREYSTAEVVLAFPLTPEHEPVIESQEVFAFLPVQTAGFSFLIQSDFMTNASREHIVATSARNIGLRDGICAAFMEAALEFCSHKSLQYTWMKFLPDSTNKAYSDFWSVLVTKIEATVRETPLIRPDSGGPSRTITSLYNLRPMFADKENNLLLRDLDPELSISRHYENSSLAILKTLGLRDLSWWKFIEMVDQDLQSSDSWIKSRISEDYRQTNVADLLIQSYKAMKGNWVGSMIEKLPIIPLEDDRWLAATTEEKIFFPDTAGLTVPGDLEFNLIESSVATHPKWRELFGLLGVESLSVGTVRERIFQRHISYWKDPGESIKFYAQQLKFLYSTHDPRSHTKDIYWMVVLLNDSMAQIWRTTRDIYLPDNDPLGPRELLKPTLCDDNSTEGAPGFEVDFIHKSYLEDVPKPPRQASLTWRDWLVEVIGVRRLLRLVNNSFVPTDLSDACYYVAKHRPEKFFAFLHHHWLREGRLVIQNLGVEQKLREITVLCQGKQMLKLQDTCIPFPDLLSESTRFLAAKVDFPFLQLEEPIQGYHWKTLHSLMFYLGIKGKTRLDFYLKILLVFSTVQYPTEDDSRRALELYSVIHGKYLQDMFKDHVKEFIQSRFKENSMILVPSADEREFKWTPLADCLWEAPSCLRSRYPLKARMKSFLAEFSSLPNFFVDVLEIPDCDYSHIMQELEYLSDNGDSQQEIVSSLYRELSRMSKGLPTNVRDDIKSTFVNKNLIYAEKDGHGAWYQVAECLWASKSDFTGWAILEPHYKDLHKFFVEFLGVKVLSLELVYKELDLLGSSSDTTRDQVEPNIWLLNSFLSAKAQPLDAKTLLTRRIFPVRYPDGHVQLEKATVEFAIVNRAQLGHIFKPMTKTLDFDLDQVRRLRPTLSWLGLGTRYISEAIWEVSRVQGASKEPLSNPARGIKPRAHALYRIAYHYNSPRLNEGTDILYETLRNAQVYETDGIAATLYIKQDGRERSYEKGQSDLHIEEEEGKLNVFVPRDKRSQESCYARKLPLGLFRWLMTPSDGGRAVLSEKGLRVTASVLNSSRFVLSDILEDEGITAGELEDDYKEDDYEVEEEGAGSSDEDQIDTPALAETEVEETPGPEEAVYGPSFTPRTANREVATGLPVPYEPAQSRQSSSPNLAQDVSYIQTRSDVAIARHQPAIQSIPSVSALIDPEEAQYQALLERVVTAARGSLRLPSQGAYDMTGMSHALSDLMGHSSYDGVDQFLPFRSSSQQERDRKIGAAGELYVLPDFSLQNWKSTIRKYVSPHPDYVGIQPWNHRETSDLEYADSEGALTELMIDNGYLERDIWENKKPRYYLEVKTTTGPCEAPFYMSKSQYRLMHECQDSTDEIYVVFRVYEVEKAAVQLRVYVNPARLEDMGRLIYTAETWSVRPGAGA</sequence>
<name>A0ACD3ZAU3_FUSSC</name>